<gene>
    <name evidence="1" type="ORF">HNQ04_001362</name>
</gene>
<evidence type="ECO:0000313" key="1">
    <source>
        <dbReference type="EMBL" id="MBB6016124.1"/>
    </source>
</evidence>
<organism evidence="1 2">
    <name type="scientific">Deinococcus radiopugnans ATCC 19172</name>
    <dbReference type="NCBI Taxonomy" id="585398"/>
    <lineage>
        <taxon>Bacteria</taxon>
        <taxon>Thermotogati</taxon>
        <taxon>Deinococcota</taxon>
        <taxon>Deinococci</taxon>
        <taxon>Deinococcales</taxon>
        <taxon>Deinococcaceae</taxon>
        <taxon>Deinococcus</taxon>
    </lineage>
</organism>
<accession>A0ABR6NQ13</accession>
<reference evidence="1 2" key="1">
    <citation type="submission" date="2020-08" db="EMBL/GenBank/DDBJ databases">
        <title>Genomic Encyclopedia of Type Strains, Phase IV (KMG-IV): sequencing the most valuable type-strain genomes for metagenomic binning, comparative biology and taxonomic classification.</title>
        <authorList>
            <person name="Goeker M."/>
        </authorList>
    </citation>
    <scope>NUCLEOTIDE SEQUENCE [LARGE SCALE GENOMIC DNA]</scope>
    <source>
        <strain evidence="1 2">DSM 12027</strain>
    </source>
</reference>
<dbReference type="EMBL" id="JACHEW010000005">
    <property type="protein sequence ID" value="MBB6016124.1"/>
    <property type="molecule type" value="Genomic_DNA"/>
</dbReference>
<name>A0ABR6NQ13_9DEIO</name>
<proteinExistence type="predicted"/>
<dbReference type="Proteomes" id="UP000629870">
    <property type="component" value="Unassembled WGS sequence"/>
</dbReference>
<evidence type="ECO:0000313" key="2">
    <source>
        <dbReference type="Proteomes" id="UP000629870"/>
    </source>
</evidence>
<dbReference type="RefSeq" id="WP_211344170.1">
    <property type="nucleotide sequence ID" value="NZ_JACHEW010000005.1"/>
</dbReference>
<protein>
    <submittedName>
        <fullName evidence="1">IS1 family transposase</fullName>
    </submittedName>
</protein>
<keyword evidence="2" id="KW-1185">Reference proteome</keyword>
<sequence length="367" mass="41553">MQSPSLNSFRCLNLACPTAGQSGLGNIRHRKWYDTRSGPRRLLRCSTCAQEFSERKGTALWNVKLPCERVESIVEHVTRGNSFKQTAELTHTHRTTVSRLACIAGEHAARVHDQHAQDLHVTSLQADERHGFVGRKDQPCWEATVIDPCSKFIVQNALGARTTDLAMRLLFGARSRLHDPHGIVLFTDGWLPYESLFPAVFGRPFQPKRQGKRGRFPKLQYRIPRTSGHVRIIKTSQGKRVVDIRIERAAGSRRRVDQELASLGYNTPNTSAVERHNGTARRMNPHQVRRSLAFARLPHVRQTVSDLVGGVYNFCRVNRSLRVKLDEPMGRRQYAQRTPAMAIGITDTVWSVLRLLGTVVMKNPCRS</sequence>
<comment type="caution">
    <text evidence="1">The sequence shown here is derived from an EMBL/GenBank/DDBJ whole genome shotgun (WGS) entry which is preliminary data.</text>
</comment>